<accession>A0A1G7SBQ2</accession>
<feature type="domain" description="NAD(P)-binding" evidence="1">
    <location>
        <begin position="7"/>
        <end position="187"/>
    </location>
</feature>
<name>A0A1G7SBQ2_9GAMM</name>
<dbReference type="CDD" id="cd05243">
    <property type="entry name" value="SDR_a5"/>
    <property type="match status" value="1"/>
</dbReference>
<dbReference type="PANTHER" id="PTHR15020">
    <property type="entry name" value="FLAVIN REDUCTASE-RELATED"/>
    <property type="match status" value="1"/>
</dbReference>
<sequence length="210" mass="22810">MTTLVIGANGQIGHQFCAIAAKAGLPIKAMIRHEDQRAWFTEQGIDTVIADLEGDFRHAFEGCDQVLFTAGSGPHTGPDKTLLIDLYAATRAVDASREFGIQRFLMVSALRAENPQEAPEKLRPYMAAKFAADAYLRSAGVPYLILKPGRLTDEAASERVATSLEETGGENTVSRANVAHALVHLVKASDLIDREFYLLDGEREIGAALR</sequence>
<dbReference type="Gene3D" id="3.40.50.720">
    <property type="entry name" value="NAD(P)-binding Rossmann-like Domain"/>
    <property type="match status" value="1"/>
</dbReference>
<dbReference type="InterPro" id="IPR016040">
    <property type="entry name" value="NAD(P)-bd_dom"/>
</dbReference>
<gene>
    <name evidence="2" type="ORF">SAMN05216571_10675</name>
</gene>
<dbReference type="InterPro" id="IPR036291">
    <property type="entry name" value="NAD(P)-bd_dom_sf"/>
</dbReference>
<protein>
    <submittedName>
        <fullName evidence="2">Uncharacterized conserved protein YbjT, contains NAD(P)-binding and DUF2867 domains</fullName>
    </submittedName>
</protein>
<dbReference type="AlphaFoldDB" id="A0A1G7SBQ2"/>
<dbReference type="SUPFAM" id="SSF51735">
    <property type="entry name" value="NAD(P)-binding Rossmann-fold domains"/>
    <property type="match status" value="1"/>
</dbReference>
<reference evidence="2 3" key="1">
    <citation type="submission" date="2016-10" db="EMBL/GenBank/DDBJ databases">
        <authorList>
            <person name="de Groot N.N."/>
        </authorList>
    </citation>
    <scope>NUCLEOTIDE SEQUENCE [LARGE SCALE GENOMIC DNA]</scope>
    <source>
        <strain evidence="2 3">BH539</strain>
    </source>
</reference>
<evidence type="ECO:0000313" key="3">
    <source>
        <dbReference type="Proteomes" id="UP000198641"/>
    </source>
</evidence>
<proteinExistence type="predicted"/>
<dbReference type="Proteomes" id="UP000198641">
    <property type="component" value="Unassembled WGS sequence"/>
</dbReference>
<evidence type="ECO:0000313" key="2">
    <source>
        <dbReference type="EMBL" id="SDG20495.1"/>
    </source>
</evidence>
<dbReference type="OrthoDB" id="9803892at2"/>
<dbReference type="RefSeq" id="WP_092525577.1">
    <property type="nucleotide sequence ID" value="NZ_FNCI01000006.1"/>
</dbReference>
<dbReference type="EMBL" id="FNCI01000006">
    <property type="protein sequence ID" value="SDG20495.1"/>
    <property type="molecule type" value="Genomic_DNA"/>
</dbReference>
<keyword evidence="3" id="KW-1185">Reference proteome</keyword>
<dbReference type="STRING" id="284577.SAMN05216571_10675"/>
<organism evidence="2 3">
    <name type="scientific">Onishia taeanensis</name>
    <dbReference type="NCBI Taxonomy" id="284577"/>
    <lineage>
        <taxon>Bacteria</taxon>
        <taxon>Pseudomonadati</taxon>
        <taxon>Pseudomonadota</taxon>
        <taxon>Gammaproteobacteria</taxon>
        <taxon>Oceanospirillales</taxon>
        <taxon>Halomonadaceae</taxon>
        <taxon>Onishia</taxon>
    </lineage>
</organism>
<dbReference type="Pfam" id="PF13460">
    <property type="entry name" value="NAD_binding_10"/>
    <property type="match status" value="1"/>
</dbReference>
<dbReference type="PANTHER" id="PTHR15020:SF50">
    <property type="entry name" value="UPF0659 PROTEIN YMR090W"/>
    <property type="match status" value="1"/>
</dbReference>
<evidence type="ECO:0000259" key="1">
    <source>
        <dbReference type="Pfam" id="PF13460"/>
    </source>
</evidence>